<dbReference type="AlphaFoldDB" id="A0A9N9P1Z0"/>
<evidence type="ECO:0000313" key="1">
    <source>
        <dbReference type="EMBL" id="CAG8794918.1"/>
    </source>
</evidence>
<accession>A0A9N9P1Z0</accession>
<reference evidence="1" key="1">
    <citation type="submission" date="2021-06" db="EMBL/GenBank/DDBJ databases">
        <authorList>
            <person name="Kallberg Y."/>
            <person name="Tangrot J."/>
            <person name="Rosling A."/>
        </authorList>
    </citation>
    <scope>NUCLEOTIDE SEQUENCE</scope>
    <source>
        <strain evidence="1">IN212</strain>
    </source>
</reference>
<dbReference type="OrthoDB" id="2393160at2759"/>
<gene>
    <name evidence="1" type="ORF">RFULGI_LOCUS17125</name>
</gene>
<evidence type="ECO:0000313" key="2">
    <source>
        <dbReference type="Proteomes" id="UP000789396"/>
    </source>
</evidence>
<proteinExistence type="predicted"/>
<comment type="caution">
    <text evidence="1">The sequence shown here is derived from an EMBL/GenBank/DDBJ whole genome shotgun (WGS) entry which is preliminary data.</text>
</comment>
<organism evidence="1 2">
    <name type="scientific">Racocetra fulgida</name>
    <dbReference type="NCBI Taxonomy" id="60492"/>
    <lineage>
        <taxon>Eukaryota</taxon>
        <taxon>Fungi</taxon>
        <taxon>Fungi incertae sedis</taxon>
        <taxon>Mucoromycota</taxon>
        <taxon>Glomeromycotina</taxon>
        <taxon>Glomeromycetes</taxon>
        <taxon>Diversisporales</taxon>
        <taxon>Gigasporaceae</taxon>
        <taxon>Racocetra</taxon>
    </lineage>
</organism>
<dbReference type="Proteomes" id="UP000789396">
    <property type="component" value="Unassembled WGS sequence"/>
</dbReference>
<name>A0A9N9P1Z0_9GLOM</name>
<protein>
    <submittedName>
        <fullName evidence="1">10182_t:CDS:1</fullName>
    </submittedName>
</protein>
<keyword evidence="2" id="KW-1185">Reference proteome</keyword>
<dbReference type="EMBL" id="CAJVPZ010065076">
    <property type="protein sequence ID" value="CAG8794918.1"/>
    <property type="molecule type" value="Genomic_DNA"/>
</dbReference>
<feature type="non-terminal residue" evidence="1">
    <location>
        <position position="88"/>
    </location>
</feature>
<feature type="non-terminal residue" evidence="1">
    <location>
        <position position="1"/>
    </location>
</feature>
<sequence>TSNLIKDSVPNADRNEIFRKKKFHNVMLNLIETAKKKKVPLEVCREHLIGLGFTVNSFCEGSEEELNFLIRLFVENCAKKYAEKCNKC</sequence>